<feature type="region of interest" description="Disordered" evidence="1">
    <location>
        <begin position="1"/>
        <end position="31"/>
    </location>
</feature>
<dbReference type="Proteomes" id="UP000054270">
    <property type="component" value="Unassembled WGS sequence"/>
</dbReference>
<dbReference type="EMBL" id="KN817565">
    <property type="protein sequence ID" value="KJA20663.1"/>
    <property type="molecule type" value="Genomic_DNA"/>
</dbReference>
<proteinExistence type="predicted"/>
<dbReference type="AlphaFoldDB" id="A0A0D2MB97"/>
<reference evidence="3" key="1">
    <citation type="submission" date="2014-04" db="EMBL/GenBank/DDBJ databases">
        <title>Evolutionary Origins and Diversification of the Mycorrhizal Mutualists.</title>
        <authorList>
            <consortium name="DOE Joint Genome Institute"/>
            <consortium name="Mycorrhizal Genomics Consortium"/>
            <person name="Kohler A."/>
            <person name="Kuo A."/>
            <person name="Nagy L.G."/>
            <person name="Floudas D."/>
            <person name="Copeland A."/>
            <person name="Barry K.W."/>
            <person name="Cichocki N."/>
            <person name="Veneault-Fourrey C."/>
            <person name="LaButti K."/>
            <person name="Lindquist E.A."/>
            <person name="Lipzen A."/>
            <person name="Lundell T."/>
            <person name="Morin E."/>
            <person name="Murat C."/>
            <person name="Riley R."/>
            <person name="Ohm R."/>
            <person name="Sun H."/>
            <person name="Tunlid A."/>
            <person name="Henrissat B."/>
            <person name="Grigoriev I.V."/>
            <person name="Hibbett D.S."/>
            <person name="Martin F."/>
        </authorList>
    </citation>
    <scope>NUCLEOTIDE SEQUENCE [LARGE SCALE GENOMIC DNA]</scope>
    <source>
        <strain evidence="3">FD-334 SS-4</strain>
    </source>
</reference>
<sequence>MYRFAHPRRTPMPASCCPPPSPRPPIPSFQTEHPRARRHEVVSPGTLGCSRGALTAHSAQLTPTYARPGSTPRRSGPICRPALYYARTAHPPPLGIPTLPPPIVCARPRSAIRRAISPACAVLRRAWSAIACSGARIDAGMLLPLDLCLPWDMYAHEARCPLRIVGASFRQRIWCRPLPARRPLPDSLCILTGYVCSRASLRRPTPGDDQPIIKNRRGAVVRCGVL</sequence>
<keyword evidence="3" id="KW-1185">Reference proteome</keyword>
<gene>
    <name evidence="2" type="ORF">HYPSUDRAFT_42979</name>
</gene>
<protein>
    <submittedName>
        <fullName evidence="2">Uncharacterized protein</fullName>
    </submittedName>
</protein>
<feature type="compositionally biased region" description="Pro residues" evidence="1">
    <location>
        <begin position="16"/>
        <end position="27"/>
    </location>
</feature>
<organism evidence="2 3">
    <name type="scientific">Hypholoma sublateritium (strain FD-334 SS-4)</name>
    <dbReference type="NCBI Taxonomy" id="945553"/>
    <lineage>
        <taxon>Eukaryota</taxon>
        <taxon>Fungi</taxon>
        <taxon>Dikarya</taxon>
        <taxon>Basidiomycota</taxon>
        <taxon>Agaricomycotina</taxon>
        <taxon>Agaricomycetes</taxon>
        <taxon>Agaricomycetidae</taxon>
        <taxon>Agaricales</taxon>
        <taxon>Agaricineae</taxon>
        <taxon>Strophariaceae</taxon>
        <taxon>Hypholoma</taxon>
    </lineage>
</organism>
<evidence type="ECO:0000256" key="1">
    <source>
        <dbReference type="SAM" id="MobiDB-lite"/>
    </source>
</evidence>
<evidence type="ECO:0000313" key="3">
    <source>
        <dbReference type="Proteomes" id="UP000054270"/>
    </source>
</evidence>
<name>A0A0D2MB97_HYPSF</name>
<accession>A0A0D2MB97</accession>
<evidence type="ECO:0000313" key="2">
    <source>
        <dbReference type="EMBL" id="KJA20663.1"/>
    </source>
</evidence>